<gene>
    <name evidence="7" type="ORF">SAMN05444372_101201</name>
</gene>
<evidence type="ECO:0000313" key="8">
    <source>
        <dbReference type="Proteomes" id="UP000184020"/>
    </source>
</evidence>
<dbReference type="Proteomes" id="UP000184020">
    <property type="component" value="Unassembled WGS sequence"/>
</dbReference>
<reference evidence="8" key="1">
    <citation type="submission" date="2016-11" db="EMBL/GenBank/DDBJ databases">
        <authorList>
            <person name="Varghese N."/>
            <person name="Submissions S."/>
        </authorList>
    </citation>
    <scope>NUCLEOTIDE SEQUENCE [LARGE SCALE GENOMIC DNA]</scope>
    <source>
        <strain evidence="8">DSM 17659</strain>
    </source>
</reference>
<keyword evidence="5" id="KW-0378">Hydrolase</keyword>
<keyword evidence="8" id="KW-1185">Reference proteome</keyword>
<dbReference type="Pfam" id="PF06769">
    <property type="entry name" value="YoeB_toxin"/>
    <property type="match status" value="1"/>
</dbReference>
<evidence type="ECO:0000256" key="3">
    <source>
        <dbReference type="ARBA" id="ARBA00022722"/>
    </source>
</evidence>
<dbReference type="GO" id="GO:0045892">
    <property type="term" value="P:negative regulation of DNA-templated transcription"/>
    <property type="evidence" value="ECO:0007669"/>
    <property type="project" value="TreeGrafter"/>
</dbReference>
<evidence type="ECO:0000313" key="7">
    <source>
        <dbReference type="EMBL" id="SHF92684.1"/>
    </source>
</evidence>
<evidence type="ECO:0000256" key="2">
    <source>
        <dbReference type="ARBA" id="ARBA00022649"/>
    </source>
</evidence>
<dbReference type="AlphaFoldDB" id="A0A1M5FMN6"/>
<dbReference type="InterPro" id="IPR009614">
    <property type="entry name" value="YoeB_toxin"/>
</dbReference>
<keyword evidence="3" id="KW-0540">Nuclease</keyword>
<evidence type="ECO:0000256" key="5">
    <source>
        <dbReference type="ARBA" id="ARBA00022801"/>
    </source>
</evidence>
<dbReference type="PANTHER" id="PTHR38039">
    <property type="entry name" value="TOXIN YOEB"/>
    <property type="match status" value="1"/>
</dbReference>
<accession>A0A1M5FMN6</accession>
<dbReference type="Gene3D" id="3.30.2310.20">
    <property type="entry name" value="RelE-like"/>
    <property type="match status" value="1"/>
</dbReference>
<name>A0A1M5FMN6_9FLAO</name>
<organism evidence="7 8">
    <name type="scientific">Flavobacterium micromati</name>
    <dbReference type="NCBI Taxonomy" id="229205"/>
    <lineage>
        <taxon>Bacteria</taxon>
        <taxon>Pseudomonadati</taxon>
        <taxon>Bacteroidota</taxon>
        <taxon>Flavobacteriia</taxon>
        <taxon>Flavobacteriales</taxon>
        <taxon>Flavobacteriaceae</taxon>
        <taxon>Flavobacterium</taxon>
    </lineage>
</organism>
<proteinExistence type="inferred from homology"/>
<keyword evidence="2" id="KW-1277">Toxin-antitoxin system</keyword>
<dbReference type="STRING" id="229205.SAMN05444372_101201"/>
<dbReference type="OrthoDB" id="9801102at2"/>
<sequence>MGKYKVIIKPTAEKDLLNHKKSGAISSIKKILKILNELQEHPQYGTGNPEELKYELKDYWSRRINKKDRLIYQIQENIVTVFVVSAMGDHE</sequence>
<evidence type="ECO:0000256" key="4">
    <source>
        <dbReference type="ARBA" id="ARBA00022759"/>
    </source>
</evidence>
<dbReference type="EMBL" id="FQWF01000001">
    <property type="protein sequence ID" value="SHF92684.1"/>
    <property type="molecule type" value="Genomic_DNA"/>
</dbReference>
<dbReference type="GO" id="GO:0006401">
    <property type="term" value="P:RNA catabolic process"/>
    <property type="evidence" value="ECO:0007669"/>
    <property type="project" value="InterPro"/>
</dbReference>
<comment type="similarity">
    <text evidence="1">Belongs to the YoeB family.</text>
</comment>
<dbReference type="GO" id="GO:0004519">
    <property type="term" value="F:endonuclease activity"/>
    <property type="evidence" value="ECO:0007669"/>
    <property type="project" value="UniProtKB-KW"/>
</dbReference>
<evidence type="ECO:0000256" key="1">
    <source>
        <dbReference type="ARBA" id="ARBA00008172"/>
    </source>
</evidence>
<dbReference type="GO" id="GO:0016787">
    <property type="term" value="F:hydrolase activity"/>
    <property type="evidence" value="ECO:0007669"/>
    <property type="project" value="UniProtKB-KW"/>
</dbReference>
<evidence type="ECO:0000256" key="6">
    <source>
        <dbReference type="ARBA" id="ARBA00030388"/>
    </source>
</evidence>
<dbReference type="RefSeq" id="WP_073016295.1">
    <property type="nucleotide sequence ID" value="NZ_FQWF01000001.1"/>
</dbReference>
<dbReference type="PANTHER" id="PTHR38039:SF1">
    <property type="entry name" value="TOXIN YOEB"/>
    <property type="match status" value="1"/>
</dbReference>
<dbReference type="InterPro" id="IPR035093">
    <property type="entry name" value="RelE/ParE_toxin_dom_sf"/>
</dbReference>
<protein>
    <recommendedName>
        <fullName evidence="6">Putative mRNA interferase YoeB</fullName>
    </recommendedName>
</protein>
<keyword evidence="4" id="KW-0255">Endonuclease</keyword>
<dbReference type="NCBIfam" id="TIGR02116">
    <property type="entry name" value="toxin_Txe_YoeB"/>
    <property type="match status" value="1"/>
</dbReference>
<dbReference type="SUPFAM" id="SSF143011">
    <property type="entry name" value="RelE-like"/>
    <property type="match status" value="1"/>
</dbReference>